<feature type="region of interest" description="Disordered" evidence="17">
    <location>
        <begin position="1489"/>
        <end position="1559"/>
    </location>
</feature>
<dbReference type="SFLD" id="SFLDS00003">
    <property type="entry name" value="Haloacid_Dehalogenase"/>
    <property type="match status" value="1"/>
</dbReference>
<comment type="catalytic activity">
    <reaction evidence="11 15">
        <text>ATP + H2O + phospholipidSide 1 = ADP + phosphate + phospholipidSide 2.</text>
        <dbReference type="EC" id="7.6.2.1"/>
    </reaction>
</comment>
<keyword evidence="4 14" id="KW-0479">Metal-binding</keyword>
<dbReference type="GO" id="GO:0140326">
    <property type="term" value="F:ATPase-coupled intramembrane lipid transporter activity"/>
    <property type="evidence" value="ECO:0007669"/>
    <property type="project" value="UniProtKB-EC"/>
</dbReference>
<evidence type="ECO:0000256" key="7">
    <source>
        <dbReference type="ARBA" id="ARBA00022842"/>
    </source>
</evidence>
<gene>
    <name evidence="21" type="primary">LOC34619142</name>
</gene>
<dbReference type="GO" id="GO:0045332">
    <property type="term" value="P:phospholipid translocation"/>
    <property type="evidence" value="ECO:0007669"/>
    <property type="project" value="TreeGrafter"/>
</dbReference>
<comment type="similarity">
    <text evidence="2 15">Belongs to the cation transport ATPase (P-type) (TC 3.A.3) family. Type IV subfamily.</text>
</comment>
<dbReference type="InterPro" id="IPR023298">
    <property type="entry name" value="ATPase_P-typ_TM_dom_sf"/>
</dbReference>
<feature type="binding site" evidence="13">
    <location>
        <position position="1066"/>
    </location>
    <ligand>
        <name>ATP</name>
        <dbReference type="ChEBI" id="CHEBI:30616"/>
    </ligand>
</feature>
<protein>
    <recommendedName>
        <fullName evidence="15">Phospholipid-transporting ATPase</fullName>
        <ecNumber evidence="15">7.6.2.1</ecNumber>
    </recommendedName>
</protein>
<feature type="binding site" evidence="14">
    <location>
        <position position="1066"/>
    </location>
    <ligand>
        <name>Mg(2+)</name>
        <dbReference type="ChEBI" id="CHEBI:18420"/>
    </ligand>
</feature>
<evidence type="ECO:0000259" key="18">
    <source>
        <dbReference type="Pfam" id="PF16209"/>
    </source>
</evidence>
<evidence type="ECO:0000256" key="6">
    <source>
        <dbReference type="ARBA" id="ARBA00022840"/>
    </source>
</evidence>
<dbReference type="InterPro" id="IPR023299">
    <property type="entry name" value="ATPase_P-typ_cyto_dom_N"/>
</dbReference>
<dbReference type="Proteomes" id="UP000515125">
    <property type="component" value="Unplaced"/>
</dbReference>
<dbReference type="PRINTS" id="PR00119">
    <property type="entry name" value="CATATPASE"/>
</dbReference>
<dbReference type="InterPro" id="IPR044492">
    <property type="entry name" value="P_typ_ATPase_HD_dom"/>
</dbReference>
<dbReference type="OrthoDB" id="377733at2759"/>
<feature type="binding site" evidence="13">
    <location>
        <position position="1036"/>
    </location>
    <ligand>
        <name>ATP</name>
        <dbReference type="ChEBI" id="CHEBI:30616"/>
    </ligand>
</feature>
<feature type="transmembrane region" description="Helical" evidence="15">
    <location>
        <begin position="402"/>
        <end position="425"/>
    </location>
</feature>
<feature type="domain" description="P-type ATPase C-terminal" evidence="19">
    <location>
        <begin position="1089"/>
        <end position="1339"/>
    </location>
</feature>
<feature type="binding site" evidence="14">
    <location>
        <position position="602"/>
    </location>
    <ligand>
        <name>Mg(2+)</name>
        <dbReference type="ChEBI" id="CHEBI:18420"/>
    </ligand>
</feature>
<feature type="transmembrane region" description="Helical" evidence="15">
    <location>
        <begin position="1301"/>
        <end position="1325"/>
    </location>
</feature>
<evidence type="ECO:0000256" key="4">
    <source>
        <dbReference type="ARBA" id="ARBA00022723"/>
    </source>
</evidence>
<dbReference type="InterPro" id="IPR032631">
    <property type="entry name" value="P-type_ATPase_N"/>
</dbReference>
<evidence type="ECO:0000256" key="5">
    <source>
        <dbReference type="ARBA" id="ARBA00022741"/>
    </source>
</evidence>
<feature type="region of interest" description="Disordered" evidence="17">
    <location>
        <begin position="976"/>
        <end position="995"/>
    </location>
</feature>
<feature type="binding site" evidence="13">
    <location>
        <position position="1042"/>
    </location>
    <ligand>
        <name>ATP</name>
        <dbReference type="ChEBI" id="CHEBI:30616"/>
    </ligand>
</feature>
<evidence type="ECO:0000313" key="20">
    <source>
        <dbReference type="Proteomes" id="UP000515125"/>
    </source>
</evidence>
<evidence type="ECO:0000256" key="10">
    <source>
        <dbReference type="ARBA" id="ARBA00023136"/>
    </source>
</evidence>
<dbReference type="SFLD" id="SFLDG00002">
    <property type="entry name" value="C1.7:_P-type_atpase_like"/>
    <property type="match status" value="1"/>
</dbReference>
<dbReference type="Gene3D" id="3.40.1110.10">
    <property type="entry name" value="Calcium-transporting ATPase, cytoplasmic domain N"/>
    <property type="match status" value="1"/>
</dbReference>
<dbReference type="GeneID" id="34619142"/>
<dbReference type="FunFam" id="3.40.50.1000:FF:000014">
    <property type="entry name" value="Phospholipid-transporting ATPase"/>
    <property type="match status" value="1"/>
</dbReference>
<dbReference type="SUPFAM" id="SSF81665">
    <property type="entry name" value="Calcium ATPase, transmembrane domain M"/>
    <property type="match status" value="1"/>
</dbReference>
<dbReference type="Pfam" id="PF13246">
    <property type="entry name" value="Cation_ATPase"/>
    <property type="match status" value="1"/>
</dbReference>
<feature type="active site" description="4-aspartylphosphate intermediate" evidence="12">
    <location>
        <position position="602"/>
    </location>
</feature>
<keyword evidence="16" id="KW-0175">Coiled coil</keyword>
<feature type="transmembrane region" description="Helical" evidence="15">
    <location>
        <begin position="1239"/>
        <end position="1260"/>
    </location>
</feature>
<dbReference type="InterPro" id="IPR001757">
    <property type="entry name" value="P_typ_ATPase"/>
</dbReference>
<evidence type="ECO:0000256" key="16">
    <source>
        <dbReference type="SAM" id="Coils"/>
    </source>
</evidence>
<dbReference type="InterPro" id="IPR006539">
    <property type="entry name" value="P-type_ATPase_IV"/>
</dbReference>
<evidence type="ECO:0000256" key="12">
    <source>
        <dbReference type="PIRSR" id="PIRSR606539-1"/>
    </source>
</evidence>
<evidence type="ECO:0000256" key="1">
    <source>
        <dbReference type="ARBA" id="ARBA00004141"/>
    </source>
</evidence>
<feature type="compositionally biased region" description="Polar residues" evidence="17">
    <location>
        <begin position="1507"/>
        <end position="1521"/>
    </location>
</feature>
<feature type="binding site" evidence="13">
    <location>
        <position position="802"/>
    </location>
    <ligand>
        <name>ATP</name>
        <dbReference type="ChEBI" id="CHEBI:30616"/>
    </ligand>
</feature>
<feature type="transmembrane region" description="Helical" evidence="15">
    <location>
        <begin position="1202"/>
        <end position="1227"/>
    </location>
</feature>
<dbReference type="PROSITE" id="PS00154">
    <property type="entry name" value="ATPASE_E1_E2"/>
    <property type="match status" value="1"/>
</dbReference>
<keyword evidence="8 15" id="KW-1278">Translocase</keyword>
<proteinExistence type="inferred from homology"/>
<accession>A0A6P6RT12</accession>
<feature type="compositionally biased region" description="Basic and acidic residues" evidence="17">
    <location>
        <begin position="126"/>
        <end position="138"/>
    </location>
</feature>
<reference evidence="21" key="1">
    <citation type="submission" date="2025-08" db="UniProtKB">
        <authorList>
            <consortium name="RefSeq"/>
        </authorList>
    </citation>
    <scope>IDENTIFICATION</scope>
</reference>
<feature type="region of interest" description="Disordered" evidence="17">
    <location>
        <begin position="481"/>
        <end position="506"/>
    </location>
</feature>
<dbReference type="GO" id="GO:0016887">
    <property type="term" value="F:ATP hydrolysis activity"/>
    <property type="evidence" value="ECO:0007669"/>
    <property type="project" value="InterPro"/>
</dbReference>
<dbReference type="InterPro" id="IPR032630">
    <property type="entry name" value="P_typ_ATPase_c"/>
</dbReference>
<evidence type="ECO:0000256" key="15">
    <source>
        <dbReference type="RuleBase" id="RU362033"/>
    </source>
</evidence>
<keyword evidence="20" id="KW-1185">Reference proteome</keyword>
<keyword evidence="3 15" id="KW-0812">Transmembrane</keyword>
<feature type="transmembrane region" description="Helical" evidence="15">
    <location>
        <begin position="1119"/>
        <end position="1140"/>
    </location>
</feature>
<dbReference type="InterPro" id="IPR036412">
    <property type="entry name" value="HAD-like_sf"/>
</dbReference>
<feature type="transmembrane region" description="Helical" evidence="15">
    <location>
        <begin position="1267"/>
        <end position="1289"/>
    </location>
</feature>
<feature type="compositionally biased region" description="Basic and acidic residues" evidence="17">
    <location>
        <begin position="148"/>
        <end position="159"/>
    </location>
</feature>
<keyword evidence="5 13" id="KW-0547">Nucleotide-binding</keyword>
<feature type="domain" description="P-type ATPase N-terminal" evidence="18">
    <location>
        <begin position="33"/>
        <end position="79"/>
    </location>
</feature>
<feature type="binding site" evidence="13">
    <location>
        <position position="917"/>
    </location>
    <ligand>
        <name>ATP</name>
        <dbReference type="ChEBI" id="CHEBI:30616"/>
    </ligand>
</feature>
<dbReference type="SFLD" id="SFLDF00027">
    <property type="entry name" value="p-type_atpase"/>
    <property type="match status" value="1"/>
</dbReference>
<feature type="binding site" evidence="13">
    <location>
        <position position="713"/>
    </location>
    <ligand>
        <name>ATP</name>
        <dbReference type="ChEBI" id="CHEBI:30616"/>
    </ligand>
</feature>
<keyword evidence="9 15" id="KW-1133">Transmembrane helix</keyword>
<dbReference type="PANTHER" id="PTHR24092:SF150">
    <property type="entry name" value="PHOSPHOLIPID-TRANSPORTING ATPASE"/>
    <property type="match status" value="1"/>
</dbReference>
<dbReference type="InterPro" id="IPR018303">
    <property type="entry name" value="ATPase_P-typ_P_site"/>
</dbReference>
<evidence type="ECO:0000259" key="19">
    <source>
        <dbReference type="Pfam" id="PF16212"/>
    </source>
</evidence>
<dbReference type="SUPFAM" id="SSF81660">
    <property type="entry name" value="Metal cation-transporting ATPase, ATP-binding domain N"/>
    <property type="match status" value="1"/>
</dbReference>
<name>A0A6P6RT12_9EIME</name>
<feature type="binding site" evidence="13">
    <location>
        <position position="602"/>
    </location>
    <ligand>
        <name>ATP</name>
        <dbReference type="ChEBI" id="CHEBI:30616"/>
    </ligand>
</feature>
<dbReference type="SUPFAM" id="SSF81653">
    <property type="entry name" value="Calcium ATPase, transduction domain A"/>
    <property type="match status" value="1"/>
</dbReference>
<dbReference type="Pfam" id="PF16212">
    <property type="entry name" value="PhoLip_ATPase_C"/>
    <property type="match status" value="1"/>
</dbReference>
<feature type="region of interest" description="Disordered" evidence="17">
    <location>
        <begin position="120"/>
        <end position="159"/>
    </location>
</feature>
<evidence type="ECO:0000256" key="11">
    <source>
        <dbReference type="ARBA" id="ARBA00034036"/>
    </source>
</evidence>
<feature type="binding site" evidence="13">
    <location>
        <position position="604"/>
    </location>
    <ligand>
        <name>ATP</name>
        <dbReference type="ChEBI" id="CHEBI:30616"/>
    </ligand>
</feature>
<keyword evidence="7 14" id="KW-0460">Magnesium</keyword>
<feature type="binding site" evidence="13">
    <location>
        <position position="915"/>
    </location>
    <ligand>
        <name>ATP</name>
        <dbReference type="ChEBI" id="CHEBI:30616"/>
    </ligand>
</feature>
<feature type="binding site" evidence="13">
    <location>
        <position position="1065"/>
    </location>
    <ligand>
        <name>ATP</name>
        <dbReference type="ChEBI" id="CHEBI:30616"/>
    </ligand>
</feature>
<comment type="cofactor">
    <cofactor evidence="14">
        <name>Mg(2+)</name>
        <dbReference type="ChEBI" id="CHEBI:18420"/>
    </cofactor>
</comment>
<feature type="binding site" evidence="13">
    <location>
        <position position="603"/>
    </location>
    <ligand>
        <name>ATP</name>
        <dbReference type="ChEBI" id="CHEBI:30616"/>
    </ligand>
</feature>
<feature type="binding site" evidence="13">
    <location>
        <position position="835"/>
    </location>
    <ligand>
        <name>ATP</name>
        <dbReference type="ChEBI" id="CHEBI:30616"/>
    </ligand>
</feature>
<feature type="binding site" evidence="13">
    <location>
        <position position="916"/>
    </location>
    <ligand>
        <name>ATP</name>
        <dbReference type="ChEBI" id="CHEBI:30616"/>
    </ligand>
</feature>
<dbReference type="GO" id="GO:0005886">
    <property type="term" value="C:plasma membrane"/>
    <property type="evidence" value="ECO:0007669"/>
    <property type="project" value="TreeGrafter"/>
</dbReference>
<keyword evidence="10 15" id="KW-0472">Membrane</keyword>
<evidence type="ECO:0000256" key="3">
    <source>
        <dbReference type="ARBA" id="ARBA00022692"/>
    </source>
</evidence>
<feature type="coiled-coil region" evidence="16">
    <location>
        <begin position="946"/>
        <end position="973"/>
    </location>
</feature>
<feature type="compositionally biased region" description="Polar residues" evidence="17">
    <location>
        <begin position="550"/>
        <end position="559"/>
    </location>
</feature>
<dbReference type="Pfam" id="PF16209">
    <property type="entry name" value="PhoLip_ATPase_N"/>
    <property type="match status" value="1"/>
</dbReference>
<dbReference type="PANTHER" id="PTHR24092">
    <property type="entry name" value="PROBABLE PHOSPHOLIPID-TRANSPORTING ATPASE"/>
    <property type="match status" value="1"/>
</dbReference>
<dbReference type="GO" id="GO:0000287">
    <property type="term" value="F:magnesium ion binding"/>
    <property type="evidence" value="ECO:0007669"/>
    <property type="project" value="UniProtKB-UniRule"/>
</dbReference>
<evidence type="ECO:0000313" key="21">
    <source>
        <dbReference type="RefSeq" id="XP_026190956.1"/>
    </source>
</evidence>
<organism evidence="20 21">
    <name type="scientific">Cyclospora cayetanensis</name>
    <dbReference type="NCBI Taxonomy" id="88456"/>
    <lineage>
        <taxon>Eukaryota</taxon>
        <taxon>Sar</taxon>
        <taxon>Alveolata</taxon>
        <taxon>Apicomplexa</taxon>
        <taxon>Conoidasida</taxon>
        <taxon>Coccidia</taxon>
        <taxon>Eucoccidiorida</taxon>
        <taxon>Eimeriorina</taxon>
        <taxon>Eimeriidae</taxon>
        <taxon>Cyclospora</taxon>
    </lineage>
</organism>
<dbReference type="Gene3D" id="2.70.150.10">
    <property type="entry name" value="Calcium-transporting ATPase, cytoplasmic transduction domain A"/>
    <property type="match status" value="1"/>
</dbReference>
<feature type="transmembrane region" description="Helical" evidence="15">
    <location>
        <begin position="359"/>
        <end position="382"/>
    </location>
</feature>
<dbReference type="RefSeq" id="XP_026190956.1">
    <property type="nucleotide sequence ID" value="XM_026335171.1"/>
</dbReference>
<evidence type="ECO:0000256" key="2">
    <source>
        <dbReference type="ARBA" id="ARBA00008109"/>
    </source>
</evidence>
<feature type="binding site" evidence="13">
    <location>
        <position position="754"/>
    </location>
    <ligand>
        <name>ATP</name>
        <dbReference type="ChEBI" id="CHEBI:30616"/>
    </ligand>
</feature>
<sequence>MRAANPPRHAALRWPHLTLPSSGDLDNGCLRTVTSKYTVLTFLPINLWEQFQKTSNVYFIVICALQCIPAISTTNGTPTLALPLAVVVTVNAFKDAYEDIQRHRSDKLENLQVTHSLPRNAADAAEAARRDTRQKQRAADAAVRQGLRAREGDQRQQNAERDRLAGLGLVSRKWQDVRVGDLVVCFKNEAFAADVLLLGSSDPKGLAFIETSSLDGETNLKLKQTAKGMAAALPSSLPEAVKAAKAFEGKLVTKQPNRDLGVFEGLLHLSTKSQATPAFGSSRSLRPGRQGFQGAQSAFNKPVAVGYSQILLRGCRLRNTDWVVGLVVYTGKQTKIQMNSGSAPRKLSRVERLTNRLTLSVWALQVFLCLLAAFLHLALVYWHSTTDFYKQFAEKGSQSATLFWFVSFFTWMVLTCNMVPISLVVQMGMVKALQAFFILKDKDMMSGEEVSARRKRIYLPTEDVLTSGAFRGGQASLGEAAASGRKDTAAGRGGLEDGLGRRAGTKSLRGEDAHASLIPYAKNSTAKAEGWIVSGSVVETGTSFAHYRQYSKTRSSANSRRSRDPSTLAVSAAAKAPTKQGAWPRTSDLNEELGQVGYIFSDKTGTLTRNVMEFKKCCIKGICYGTGMTEIRRQVLRRLGEPVPPEPPPLPGDEDTPHVRISDTKLREHLSDPFSPCHAHAVRFFFHLAVNHSVICEAAEDGGTTYGASSPDEGALVYSAHHFGISFLGRHSEGLSVSVLGRRVLVRILCCIEFTSRRKRSSVLVHVGFPDEGTPATAAASSSSSSSSACEGLRGKILLLTKGADTVIIPLLSGIGPLEESMIETMEEYAKDGLRTLCIAQREVSPEEFVQWAKFYEEAENTTENRQERIEQVAEMLERNLELQGITGVEDKLQEDVGPTIEKLRQAGIKVWMLTGDKVETAVNIGVATSLLSETMQKTTYVWEELGSKERLIKKLQQDVRSLAAERRQEKLAALSVGTAGSKRHPSKNAEEAGGAVQTERAMLVDGDALAVLLEPDTAIQFAAVCTACKAVICSRVTPYQKGAVVSLLKEMTGEVTLAIGDGANDCNMIQAADVGVGLRGEEGMQAFNTSDYGLSQFRFLQPLLLVHGRWNYRRISRLVLYMFYKNLVLVLPMFFYGAFSLFSSQKFYFEYLYQMYNVVFTAIPITLYGVLDQDVDRRLSLKYPQLYRCGQNHYYLNFKVFLLWCLTGFWHATVVFALPLGALGFYSIPTLGGQPFDLWMCGMVVFALTMIVVNVKVLLETAYLNTVVWGGFIVSLLACLLFMFGFSSWPGFAGSVLGNIYYLLVHAAPSTIICMAAGPTLCLLRDWIWKTFKLTLMPELHHYVQQIGLAAIKPQKLRGRKAVTIVAAAEAAAARSRPAGRSVSFMPKPSVIQSPAGTLLEGSTPRHQVSPEDVHRAPLWLACLASPSSPSFDARRSFQKIVLAPFFLHCCDWESTQLSPRPYSGYAFSEADPAFVNVLNQDGDTLHRQRTTLKPPSQDAVHGGSSRCNNKSLSRSMSSAHTRRGHSGSSNSNLDPHNSLTRESSACTNKHADSHQGA</sequence>
<dbReference type="SUPFAM" id="SSF56784">
    <property type="entry name" value="HAD-like"/>
    <property type="match status" value="1"/>
</dbReference>
<dbReference type="EC" id="7.6.2.1" evidence="15"/>
<evidence type="ECO:0000256" key="14">
    <source>
        <dbReference type="PIRSR" id="PIRSR606539-3"/>
    </source>
</evidence>
<evidence type="ECO:0000256" key="9">
    <source>
        <dbReference type="ARBA" id="ARBA00022989"/>
    </source>
</evidence>
<feature type="transmembrane region" description="Helical" evidence="15">
    <location>
        <begin position="1152"/>
        <end position="1172"/>
    </location>
</feature>
<evidence type="ECO:0000256" key="13">
    <source>
        <dbReference type="PIRSR" id="PIRSR606539-2"/>
    </source>
</evidence>
<dbReference type="NCBIfam" id="TIGR01494">
    <property type="entry name" value="ATPase_P-type"/>
    <property type="match status" value="1"/>
</dbReference>
<feature type="region of interest" description="Disordered" evidence="17">
    <location>
        <begin position="550"/>
        <end position="586"/>
    </location>
</feature>
<evidence type="ECO:0000256" key="17">
    <source>
        <dbReference type="SAM" id="MobiDB-lite"/>
    </source>
</evidence>
<feature type="compositionally biased region" description="Basic and acidic residues" evidence="17">
    <location>
        <begin position="484"/>
        <end position="500"/>
    </location>
</feature>
<dbReference type="InterPro" id="IPR008250">
    <property type="entry name" value="ATPase_P-typ_transduc_dom_A_sf"/>
</dbReference>
<keyword evidence="6 13" id="KW-0067">ATP-binding</keyword>
<dbReference type="GO" id="GO:0005524">
    <property type="term" value="F:ATP binding"/>
    <property type="evidence" value="ECO:0007669"/>
    <property type="project" value="UniProtKB-UniRule"/>
</dbReference>
<dbReference type="InterPro" id="IPR023214">
    <property type="entry name" value="HAD_sf"/>
</dbReference>
<evidence type="ECO:0000256" key="8">
    <source>
        <dbReference type="ARBA" id="ARBA00022967"/>
    </source>
</evidence>
<dbReference type="Gene3D" id="3.40.50.1000">
    <property type="entry name" value="HAD superfamily/HAD-like"/>
    <property type="match status" value="1"/>
</dbReference>
<feature type="compositionally biased region" description="Polar residues" evidence="17">
    <location>
        <begin position="1528"/>
        <end position="1549"/>
    </location>
</feature>
<dbReference type="NCBIfam" id="TIGR01652">
    <property type="entry name" value="ATPase-Plipid"/>
    <property type="match status" value="1"/>
</dbReference>
<feature type="binding site" evidence="14">
    <location>
        <position position="1062"/>
    </location>
    <ligand>
        <name>Mg(2+)</name>
        <dbReference type="ChEBI" id="CHEBI:18420"/>
    </ligand>
</feature>
<comment type="subcellular location">
    <subcellularLocation>
        <location evidence="1 15">Membrane</location>
        <topology evidence="1 15">Multi-pass membrane protein</topology>
    </subcellularLocation>
</comment>
<feature type="binding site" evidence="14">
    <location>
        <position position="604"/>
    </location>
    <ligand>
        <name>Mg(2+)</name>
        <dbReference type="ChEBI" id="CHEBI:18420"/>
    </ligand>
</feature>